<proteinExistence type="predicted"/>
<sequence>MFKIMIVEDDRTIADLIAEALNKWEFQASTVTDFNRVFDQFQATRPDLVLLDINLPVRDGYYWVQKIRDASQVPVIFISSRNTNMDMVMAMNLGADDFVEKPFAMEVLIAKINALLRRTYNYQDAGSASLTVNGLTLDFKTGMAYVNDQEINLSKNEYKLLQLLMRAHGSVISRSRLLKDLWTDERFVDDNTLTVNINRLRKKIEAAGLPDYIQTKVGQGYMVK</sequence>
<dbReference type="Pfam" id="PF00072">
    <property type="entry name" value="Response_reg"/>
    <property type="match status" value="1"/>
</dbReference>
<evidence type="ECO:0000256" key="2">
    <source>
        <dbReference type="ARBA" id="ARBA00023012"/>
    </source>
</evidence>
<dbReference type="SMART" id="SM00448">
    <property type="entry name" value="REC"/>
    <property type="match status" value="1"/>
</dbReference>
<dbReference type="InterPro" id="IPR001867">
    <property type="entry name" value="OmpR/PhoB-type_DNA-bd"/>
</dbReference>
<organism evidence="10 11">
    <name type="scientific">Lacticaseibacillus camelliae DSM 22697 = JCM 13995</name>
    <dbReference type="NCBI Taxonomy" id="1423730"/>
    <lineage>
        <taxon>Bacteria</taxon>
        <taxon>Bacillati</taxon>
        <taxon>Bacillota</taxon>
        <taxon>Bacilli</taxon>
        <taxon>Lactobacillales</taxon>
        <taxon>Lactobacillaceae</taxon>
        <taxon>Lacticaseibacillus</taxon>
    </lineage>
</organism>
<dbReference type="Gene3D" id="3.40.50.2300">
    <property type="match status" value="1"/>
</dbReference>
<accession>A0A0R2FKI7</accession>
<gene>
    <name evidence="10" type="ORF">FC75_GL001108</name>
</gene>
<dbReference type="SUPFAM" id="SSF52172">
    <property type="entry name" value="CheY-like"/>
    <property type="match status" value="1"/>
</dbReference>
<evidence type="ECO:0000256" key="7">
    <source>
        <dbReference type="PROSITE-ProRule" id="PRU01091"/>
    </source>
</evidence>
<feature type="domain" description="OmpR/PhoB-type" evidence="9">
    <location>
        <begin position="127"/>
        <end position="224"/>
    </location>
</feature>
<keyword evidence="3" id="KW-0805">Transcription regulation</keyword>
<dbReference type="CDD" id="cd00383">
    <property type="entry name" value="trans_reg_C"/>
    <property type="match status" value="1"/>
</dbReference>
<dbReference type="PROSITE" id="PS50110">
    <property type="entry name" value="RESPONSE_REGULATORY"/>
    <property type="match status" value="1"/>
</dbReference>
<dbReference type="PANTHER" id="PTHR48111:SF43">
    <property type="entry name" value="STAGE 0 SPORULATION PROTEIN A HOMOLOG"/>
    <property type="match status" value="1"/>
</dbReference>
<name>A0A0R2FKI7_9LACO</name>
<protein>
    <submittedName>
        <fullName evidence="10">OmpR family DNA-binding response regulator</fullName>
    </submittedName>
</protein>
<dbReference type="InterPro" id="IPR036388">
    <property type="entry name" value="WH-like_DNA-bd_sf"/>
</dbReference>
<evidence type="ECO:0000313" key="10">
    <source>
        <dbReference type="EMBL" id="KRN24893.1"/>
    </source>
</evidence>
<dbReference type="STRING" id="1423730.FC75_GL001108"/>
<dbReference type="PATRIC" id="fig|1423730.4.peg.1163"/>
<feature type="modified residue" description="4-aspartylphosphate" evidence="6">
    <location>
        <position position="52"/>
    </location>
</feature>
<dbReference type="InterPro" id="IPR011006">
    <property type="entry name" value="CheY-like_superfamily"/>
</dbReference>
<evidence type="ECO:0000259" key="9">
    <source>
        <dbReference type="PROSITE" id="PS51755"/>
    </source>
</evidence>
<dbReference type="GO" id="GO:0000976">
    <property type="term" value="F:transcription cis-regulatory region binding"/>
    <property type="evidence" value="ECO:0007669"/>
    <property type="project" value="TreeGrafter"/>
</dbReference>
<feature type="domain" description="Response regulatory" evidence="8">
    <location>
        <begin position="3"/>
        <end position="116"/>
    </location>
</feature>
<keyword evidence="1 6" id="KW-0597">Phosphoprotein</keyword>
<dbReference type="Gene3D" id="1.10.10.10">
    <property type="entry name" value="Winged helix-like DNA-binding domain superfamily/Winged helix DNA-binding domain"/>
    <property type="match status" value="1"/>
</dbReference>
<keyword evidence="5" id="KW-0804">Transcription</keyword>
<dbReference type="PROSITE" id="PS51755">
    <property type="entry name" value="OMPR_PHOB"/>
    <property type="match status" value="1"/>
</dbReference>
<dbReference type="AlphaFoldDB" id="A0A0R2FKI7"/>
<dbReference type="InterPro" id="IPR001789">
    <property type="entry name" value="Sig_transdc_resp-reg_receiver"/>
</dbReference>
<dbReference type="GO" id="GO:0006355">
    <property type="term" value="P:regulation of DNA-templated transcription"/>
    <property type="evidence" value="ECO:0007669"/>
    <property type="project" value="InterPro"/>
</dbReference>
<comment type="caution">
    <text evidence="10">The sequence shown here is derived from an EMBL/GenBank/DDBJ whole genome shotgun (WGS) entry which is preliminary data.</text>
</comment>
<dbReference type="RefSeq" id="WP_056989152.1">
    <property type="nucleotide sequence ID" value="NZ_AYZJ01000020.1"/>
</dbReference>
<evidence type="ECO:0000256" key="3">
    <source>
        <dbReference type="ARBA" id="ARBA00023015"/>
    </source>
</evidence>
<feature type="DNA-binding region" description="OmpR/PhoB-type" evidence="7">
    <location>
        <begin position="127"/>
        <end position="224"/>
    </location>
</feature>
<dbReference type="SMART" id="SM00862">
    <property type="entry name" value="Trans_reg_C"/>
    <property type="match status" value="1"/>
</dbReference>
<evidence type="ECO:0000256" key="4">
    <source>
        <dbReference type="ARBA" id="ARBA00023125"/>
    </source>
</evidence>
<dbReference type="EMBL" id="AYZJ01000020">
    <property type="protein sequence ID" value="KRN24893.1"/>
    <property type="molecule type" value="Genomic_DNA"/>
</dbReference>
<evidence type="ECO:0000256" key="1">
    <source>
        <dbReference type="ARBA" id="ARBA00022553"/>
    </source>
</evidence>
<dbReference type="Pfam" id="PF00486">
    <property type="entry name" value="Trans_reg_C"/>
    <property type="match status" value="1"/>
</dbReference>
<keyword evidence="4 7" id="KW-0238">DNA-binding</keyword>
<keyword evidence="2" id="KW-0902">Two-component regulatory system</keyword>
<evidence type="ECO:0000313" key="11">
    <source>
        <dbReference type="Proteomes" id="UP000050865"/>
    </source>
</evidence>
<evidence type="ECO:0000259" key="8">
    <source>
        <dbReference type="PROSITE" id="PS50110"/>
    </source>
</evidence>
<keyword evidence="11" id="KW-1185">Reference proteome</keyword>
<reference evidence="10 11" key="1">
    <citation type="journal article" date="2015" name="Genome Announc.">
        <title>Expanding the biotechnology potential of lactobacilli through comparative genomics of 213 strains and associated genera.</title>
        <authorList>
            <person name="Sun Z."/>
            <person name="Harris H.M."/>
            <person name="McCann A."/>
            <person name="Guo C."/>
            <person name="Argimon S."/>
            <person name="Zhang W."/>
            <person name="Yang X."/>
            <person name="Jeffery I.B."/>
            <person name="Cooney J.C."/>
            <person name="Kagawa T.F."/>
            <person name="Liu W."/>
            <person name="Song Y."/>
            <person name="Salvetti E."/>
            <person name="Wrobel A."/>
            <person name="Rasinkangas P."/>
            <person name="Parkhill J."/>
            <person name="Rea M.C."/>
            <person name="O'Sullivan O."/>
            <person name="Ritari J."/>
            <person name="Douillard F.P."/>
            <person name="Paul Ross R."/>
            <person name="Yang R."/>
            <person name="Briner A.E."/>
            <person name="Felis G.E."/>
            <person name="de Vos W.M."/>
            <person name="Barrangou R."/>
            <person name="Klaenhammer T.R."/>
            <person name="Caufield P.W."/>
            <person name="Cui Y."/>
            <person name="Zhang H."/>
            <person name="O'Toole P.W."/>
        </authorList>
    </citation>
    <scope>NUCLEOTIDE SEQUENCE [LARGE SCALE GENOMIC DNA]</scope>
    <source>
        <strain evidence="10 11">DSM 22697</strain>
    </source>
</reference>
<dbReference type="Proteomes" id="UP000050865">
    <property type="component" value="Unassembled WGS sequence"/>
</dbReference>
<dbReference type="GO" id="GO:0000156">
    <property type="term" value="F:phosphorelay response regulator activity"/>
    <property type="evidence" value="ECO:0007669"/>
    <property type="project" value="TreeGrafter"/>
</dbReference>
<evidence type="ECO:0000256" key="6">
    <source>
        <dbReference type="PROSITE-ProRule" id="PRU00169"/>
    </source>
</evidence>
<dbReference type="GO" id="GO:0005829">
    <property type="term" value="C:cytosol"/>
    <property type="evidence" value="ECO:0007669"/>
    <property type="project" value="TreeGrafter"/>
</dbReference>
<evidence type="ECO:0000256" key="5">
    <source>
        <dbReference type="ARBA" id="ARBA00023163"/>
    </source>
</evidence>
<dbReference type="InterPro" id="IPR039420">
    <property type="entry name" value="WalR-like"/>
</dbReference>
<dbReference type="GO" id="GO:0032993">
    <property type="term" value="C:protein-DNA complex"/>
    <property type="evidence" value="ECO:0007669"/>
    <property type="project" value="TreeGrafter"/>
</dbReference>
<dbReference type="PANTHER" id="PTHR48111">
    <property type="entry name" value="REGULATOR OF RPOS"/>
    <property type="match status" value="1"/>
</dbReference>